<dbReference type="PANTHER" id="PTHR24220">
    <property type="entry name" value="IMPORT ATP-BINDING PROTEIN"/>
    <property type="match status" value="1"/>
</dbReference>
<dbReference type="KEGG" id="lvi:G7068_14055"/>
<dbReference type="GO" id="GO:0022857">
    <property type="term" value="F:transmembrane transporter activity"/>
    <property type="evidence" value="ECO:0007669"/>
    <property type="project" value="TreeGrafter"/>
</dbReference>
<evidence type="ECO:0000256" key="2">
    <source>
        <dbReference type="ARBA" id="ARBA00022741"/>
    </source>
</evidence>
<keyword evidence="3 6" id="KW-0067">ATP-binding</keyword>
<sequence>MITKTTTTATDPEIAGEAPVLLSLRDVTKTYQARGRDVQALKGIDLNISAGDFITIQGPTGGGKSTLLQLLGALDSPSSGSLWVGQTDLAKAGVKEATRIRAEEIGFVFQSFNLIPTLTALENVEMGLVPIGVPAAERRSRAEEALRGVGLGDRGDHRPGELSGGQQQRVAIARAIVKGPRILLADEPTGNLDERMRDEILEVLTGLNRDGLTMVLVTHDSAVAKRASRRLRLEAGKITEL</sequence>
<keyword evidence="7" id="KW-1185">Reference proteome</keyword>
<dbReference type="Pfam" id="PF00005">
    <property type="entry name" value="ABC_tran"/>
    <property type="match status" value="1"/>
</dbReference>
<feature type="region of interest" description="Disordered" evidence="4">
    <location>
        <begin position="147"/>
        <end position="167"/>
    </location>
</feature>
<feature type="domain" description="ABC transporter" evidence="5">
    <location>
        <begin position="22"/>
        <end position="241"/>
    </location>
</feature>
<proteinExistence type="predicted"/>
<dbReference type="SMART" id="SM00382">
    <property type="entry name" value="AAA"/>
    <property type="match status" value="1"/>
</dbReference>
<accession>A0A6G7XI06</accession>
<evidence type="ECO:0000313" key="7">
    <source>
        <dbReference type="Proteomes" id="UP000502677"/>
    </source>
</evidence>
<dbReference type="InterPro" id="IPR015854">
    <property type="entry name" value="ABC_transpr_LolD-like"/>
</dbReference>
<keyword evidence="1" id="KW-0813">Transport</keyword>
<dbReference type="InterPro" id="IPR003593">
    <property type="entry name" value="AAA+_ATPase"/>
</dbReference>
<dbReference type="PANTHER" id="PTHR24220:SF86">
    <property type="entry name" value="ABC TRANSPORTER ABCH.1"/>
    <property type="match status" value="1"/>
</dbReference>
<dbReference type="FunFam" id="3.40.50.300:FF:000032">
    <property type="entry name" value="Export ABC transporter ATP-binding protein"/>
    <property type="match status" value="1"/>
</dbReference>
<dbReference type="CDD" id="cd03255">
    <property type="entry name" value="ABC_MJ0796_LolCDE_FtsE"/>
    <property type="match status" value="1"/>
</dbReference>
<gene>
    <name evidence="6" type="ORF">G7068_14055</name>
</gene>
<evidence type="ECO:0000313" key="6">
    <source>
        <dbReference type="EMBL" id="QIK64195.1"/>
    </source>
</evidence>
<dbReference type="PROSITE" id="PS50893">
    <property type="entry name" value="ABC_TRANSPORTER_2"/>
    <property type="match status" value="1"/>
</dbReference>
<evidence type="ECO:0000256" key="4">
    <source>
        <dbReference type="SAM" id="MobiDB-lite"/>
    </source>
</evidence>
<dbReference type="EMBL" id="CP049863">
    <property type="protein sequence ID" value="QIK64195.1"/>
    <property type="molecule type" value="Genomic_DNA"/>
</dbReference>
<dbReference type="InterPro" id="IPR003439">
    <property type="entry name" value="ABC_transporter-like_ATP-bd"/>
</dbReference>
<dbReference type="InterPro" id="IPR027417">
    <property type="entry name" value="P-loop_NTPase"/>
</dbReference>
<protein>
    <submittedName>
        <fullName evidence="6">ABC transporter ATP-binding protein</fullName>
    </submittedName>
</protein>
<reference evidence="6 7" key="1">
    <citation type="submission" date="2020-03" db="EMBL/GenBank/DDBJ databases">
        <title>Leucobacter sp. nov., isolated from beetles.</title>
        <authorList>
            <person name="Hyun D.-W."/>
            <person name="Bae J.-W."/>
        </authorList>
    </citation>
    <scope>NUCLEOTIDE SEQUENCE [LARGE SCALE GENOMIC DNA]</scope>
    <source>
        <strain evidence="6 7">HDW9C</strain>
    </source>
</reference>
<keyword evidence="2" id="KW-0547">Nucleotide-binding</keyword>
<evidence type="ECO:0000256" key="1">
    <source>
        <dbReference type="ARBA" id="ARBA00022448"/>
    </source>
</evidence>
<dbReference type="GO" id="GO:0005524">
    <property type="term" value="F:ATP binding"/>
    <property type="evidence" value="ECO:0007669"/>
    <property type="project" value="UniProtKB-KW"/>
</dbReference>
<dbReference type="PROSITE" id="PS00211">
    <property type="entry name" value="ABC_TRANSPORTER_1"/>
    <property type="match status" value="1"/>
</dbReference>
<dbReference type="Proteomes" id="UP000502677">
    <property type="component" value="Chromosome"/>
</dbReference>
<dbReference type="RefSeq" id="WP_166292532.1">
    <property type="nucleotide sequence ID" value="NZ_CP049863.1"/>
</dbReference>
<dbReference type="InterPro" id="IPR017871">
    <property type="entry name" value="ABC_transporter-like_CS"/>
</dbReference>
<organism evidence="6 7">
    <name type="scientific">Leucobacter viscericola</name>
    <dbReference type="NCBI Taxonomy" id="2714935"/>
    <lineage>
        <taxon>Bacteria</taxon>
        <taxon>Bacillati</taxon>
        <taxon>Actinomycetota</taxon>
        <taxon>Actinomycetes</taxon>
        <taxon>Micrococcales</taxon>
        <taxon>Microbacteriaceae</taxon>
        <taxon>Leucobacter</taxon>
    </lineage>
</organism>
<dbReference type="GO" id="GO:0098796">
    <property type="term" value="C:membrane protein complex"/>
    <property type="evidence" value="ECO:0007669"/>
    <property type="project" value="UniProtKB-ARBA"/>
</dbReference>
<evidence type="ECO:0000256" key="3">
    <source>
        <dbReference type="ARBA" id="ARBA00022840"/>
    </source>
</evidence>
<dbReference type="Gene3D" id="3.40.50.300">
    <property type="entry name" value="P-loop containing nucleotide triphosphate hydrolases"/>
    <property type="match status" value="1"/>
</dbReference>
<evidence type="ECO:0000259" key="5">
    <source>
        <dbReference type="PROSITE" id="PS50893"/>
    </source>
</evidence>
<dbReference type="AlphaFoldDB" id="A0A6G7XI06"/>
<dbReference type="GO" id="GO:0016887">
    <property type="term" value="F:ATP hydrolysis activity"/>
    <property type="evidence" value="ECO:0007669"/>
    <property type="project" value="InterPro"/>
</dbReference>
<dbReference type="GO" id="GO:0005886">
    <property type="term" value="C:plasma membrane"/>
    <property type="evidence" value="ECO:0007669"/>
    <property type="project" value="TreeGrafter"/>
</dbReference>
<dbReference type="InterPro" id="IPR017911">
    <property type="entry name" value="MacB-like_ATP-bd"/>
</dbReference>
<dbReference type="SUPFAM" id="SSF52540">
    <property type="entry name" value="P-loop containing nucleoside triphosphate hydrolases"/>
    <property type="match status" value="1"/>
</dbReference>
<name>A0A6G7XI06_9MICO</name>